<dbReference type="STRING" id="1123010.SAMN02745724_03136"/>
<keyword evidence="8" id="KW-1185">Reference proteome</keyword>
<dbReference type="RefSeq" id="WP_091986187.1">
    <property type="nucleotide sequence ID" value="NZ_FOLO01000026.1"/>
</dbReference>
<evidence type="ECO:0000256" key="3">
    <source>
        <dbReference type="ARBA" id="ARBA00022729"/>
    </source>
</evidence>
<dbReference type="PANTHER" id="PTHR38776">
    <property type="entry name" value="MLTA-INTERACTING PROTEIN-RELATED"/>
    <property type="match status" value="1"/>
</dbReference>
<dbReference type="AlphaFoldDB" id="A0A1I1NU75"/>
<organism evidence="7 8">
    <name type="scientific">Pseudoalteromonas denitrificans DSM 6059</name>
    <dbReference type="NCBI Taxonomy" id="1123010"/>
    <lineage>
        <taxon>Bacteria</taxon>
        <taxon>Pseudomonadati</taxon>
        <taxon>Pseudomonadota</taxon>
        <taxon>Gammaproteobacteria</taxon>
        <taxon>Alteromonadales</taxon>
        <taxon>Pseudoalteromonadaceae</taxon>
        <taxon>Pseudoalteromonas</taxon>
    </lineage>
</organism>
<dbReference type="InterPro" id="IPR010583">
    <property type="entry name" value="MipA"/>
</dbReference>
<dbReference type="GO" id="GO:0009279">
    <property type="term" value="C:cell outer membrane"/>
    <property type="evidence" value="ECO:0007669"/>
    <property type="project" value="UniProtKB-SubCell"/>
</dbReference>
<evidence type="ECO:0000256" key="2">
    <source>
        <dbReference type="ARBA" id="ARBA00005722"/>
    </source>
</evidence>
<evidence type="ECO:0000256" key="6">
    <source>
        <dbReference type="SAM" id="SignalP"/>
    </source>
</evidence>
<keyword evidence="5" id="KW-0998">Cell outer membrane</keyword>
<gene>
    <name evidence="7" type="ORF">SAMN02745724_03136</name>
</gene>
<evidence type="ECO:0000256" key="4">
    <source>
        <dbReference type="ARBA" id="ARBA00023136"/>
    </source>
</evidence>
<dbReference type="EMBL" id="FOLO01000026">
    <property type="protein sequence ID" value="SFC99058.1"/>
    <property type="molecule type" value="Genomic_DNA"/>
</dbReference>
<evidence type="ECO:0000313" key="7">
    <source>
        <dbReference type="EMBL" id="SFC99058.1"/>
    </source>
</evidence>
<keyword evidence="4" id="KW-0472">Membrane</keyword>
<comment type="subcellular location">
    <subcellularLocation>
        <location evidence="1">Cell outer membrane</location>
    </subcellularLocation>
</comment>
<proteinExistence type="inferred from homology"/>
<feature type="signal peptide" evidence="6">
    <location>
        <begin position="1"/>
        <end position="21"/>
    </location>
</feature>
<dbReference type="Proteomes" id="UP000198862">
    <property type="component" value="Unassembled WGS sequence"/>
</dbReference>
<accession>A0A1I1NU75</accession>
<evidence type="ECO:0000256" key="1">
    <source>
        <dbReference type="ARBA" id="ARBA00004442"/>
    </source>
</evidence>
<evidence type="ECO:0000256" key="5">
    <source>
        <dbReference type="ARBA" id="ARBA00023237"/>
    </source>
</evidence>
<evidence type="ECO:0000313" key="8">
    <source>
        <dbReference type="Proteomes" id="UP000198862"/>
    </source>
</evidence>
<keyword evidence="3 6" id="KW-0732">Signal</keyword>
<protein>
    <submittedName>
        <fullName evidence="7">Outer membrane protein</fullName>
    </submittedName>
</protein>
<reference evidence="7 8" key="1">
    <citation type="submission" date="2016-10" db="EMBL/GenBank/DDBJ databases">
        <authorList>
            <person name="de Groot N.N."/>
        </authorList>
    </citation>
    <scope>NUCLEOTIDE SEQUENCE [LARGE SCALE GENOMIC DNA]</scope>
    <source>
        <strain evidence="7 8">DSM 6059</strain>
    </source>
</reference>
<dbReference type="PANTHER" id="PTHR38776:SF1">
    <property type="entry name" value="MLTA-INTERACTING PROTEIN-RELATED"/>
    <property type="match status" value="1"/>
</dbReference>
<feature type="chain" id="PRO_5011469577" evidence="6">
    <location>
        <begin position="22"/>
        <end position="250"/>
    </location>
</feature>
<sequence>MKLTYLLKAPLCMLLAGEVSADESQWGLGIGAMADKQGYAGVNTKTTVIPITSYESENFSINGPQFEYTLGKYTIPDFGALKLSLLGQYRFDGYEAEDGDIFNGMDKRSGAFELGFSVGYSSNLGGISFEFVNDVTNKHEGYEASLTYSRPYFFDSVIIEPYAKISHFSDNFVNYYYGVEDHESLSNRQAYVGEDTVNGEIGLRMRWQAGKHHSFISNLSYRSFGSDIKNSPLVSGSGGANIILGYVYAF</sequence>
<dbReference type="Pfam" id="PF06629">
    <property type="entry name" value="MipA"/>
    <property type="match status" value="1"/>
</dbReference>
<name>A0A1I1NU75_9GAMM</name>
<comment type="similarity">
    <text evidence="2">Belongs to the MipA/OmpV family.</text>
</comment>
<dbReference type="OrthoDB" id="8562138at2"/>